<keyword evidence="2" id="KW-1185">Reference proteome</keyword>
<reference evidence="1 2" key="1">
    <citation type="submission" date="2009-02" db="EMBL/GenBank/DDBJ databases">
        <title>The Genome Sequence of Oxalobacter formigenes OXCC13.</title>
        <authorList>
            <consortium name="The Broad Institute Genome Sequencing Platform"/>
            <person name="Ward D."/>
            <person name="Young S.K."/>
            <person name="Kodira C.D."/>
            <person name="Zeng Q."/>
            <person name="Koehrsen M."/>
            <person name="Alvarado L."/>
            <person name="Berlin A."/>
            <person name="Borenstein D."/>
            <person name="Chen Z."/>
            <person name="Engels R."/>
            <person name="Freedman E."/>
            <person name="Gellesch M."/>
            <person name="Goldberg J."/>
            <person name="Griggs A."/>
            <person name="Gujja S."/>
            <person name="Heiman D."/>
            <person name="Hepburn T."/>
            <person name="Howarth C."/>
            <person name="Jen D."/>
            <person name="Larson L."/>
            <person name="Lewis B."/>
            <person name="Mehta T."/>
            <person name="Park D."/>
            <person name="Pearson M."/>
            <person name="Roberts A."/>
            <person name="Saif S."/>
            <person name="Shea T."/>
            <person name="Shenoy N."/>
            <person name="Sisk P."/>
            <person name="Stolte C."/>
            <person name="Sykes S."/>
            <person name="Walk T."/>
            <person name="White J."/>
            <person name="Yandava C."/>
            <person name="Allison M.J."/>
            <person name="Lander E."/>
            <person name="Nusbaum C."/>
            <person name="Galagan J."/>
            <person name="Birren B."/>
        </authorList>
    </citation>
    <scope>NUCLEOTIDE SEQUENCE [LARGE SCALE GENOMIC DNA]</scope>
    <source>
        <strain evidence="1 2">OXCC13</strain>
    </source>
</reference>
<dbReference type="eggNOG" id="ENOG5032S9G">
    <property type="taxonomic scope" value="Bacteria"/>
</dbReference>
<dbReference type="GeneID" id="77135038"/>
<accession>C3X9U1</accession>
<dbReference type="RefSeq" id="WP_005880782.1">
    <property type="nucleotide sequence ID" value="NZ_CP019430.1"/>
</dbReference>
<proteinExistence type="predicted"/>
<protein>
    <recommendedName>
        <fullName evidence="3">Phage protein GP46</fullName>
    </recommendedName>
</protein>
<evidence type="ECO:0008006" key="3">
    <source>
        <dbReference type="Google" id="ProtNLM"/>
    </source>
</evidence>
<dbReference type="InterPro" id="IPR020288">
    <property type="entry name" value="Sheath_initiator"/>
</dbReference>
<evidence type="ECO:0000313" key="2">
    <source>
        <dbReference type="Proteomes" id="UP000005089"/>
    </source>
</evidence>
<gene>
    <name evidence="1" type="ORF">OFBG_00995</name>
</gene>
<dbReference type="AlphaFoldDB" id="C3X9U1"/>
<evidence type="ECO:0000313" key="1">
    <source>
        <dbReference type="EMBL" id="EEO29967.1"/>
    </source>
</evidence>
<name>C3X9U1_OXAFO</name>
<dbReference type="Pfam" id="PF10934">
    <property type="entry name" value="Sheath_initiator"/>
    <property type="match status" value="1"/>
</dbReference>
<dbReference type="STRING" id="847.BRW83_1151"/>
<dbReference type="HOGENOM" id="CLU_142920_1_0_4"/>
<dbReference type="OrthoDB" id="9812969at2"/>
<dbReference type="EMBL" id="GG658170">
    <property type="protein sequence ID" value="EEO29967.1"/>
    <property type="molecule type" value="Genomic_DNA"/>
</dbReference>
<organism evidence="1 2">
    <name type="scientific">Oxalobacter formigenes OXCC13</name>
    <dbReference type="NCBI Taxonomy" id="556269"/>
    <lineage>
        <taxon>Bacteria</taxon>
        <taxon>Pseudomonadati</taxon>
        <taxon>Pseudomonadota</taxon>
        <taxon>Betaproteobacteria</taxon>
        <taxon>Burkholderiales</taxon>
        <taxon>Oxalobacteraceae</taxon>
        <taxon>Oxalobacter</taxon>
    </lineage>
</organism>
<sequence>MKVRKLNADGEVAFGRGRLDYLADSPEAVGQNVMTRLKLKTGEWFTDVSDGTPYADSILGEHKRLLYDVAIKSRILGTPGVTQIVQYESTLDPDSRKLKVSVTLDTEYGTTTVKGALG</sequence>
<dbReference type="Proteomes" id="UP000005089">
    <property type="component" value="Unassembled WGS sequence"/>
</dbReference>